<evidence type="ECO:0000256" key="7">
    <source>
        <dbReference type="ARBA" id="ARBA00023135"/>
    </source>
</evidence>
<comment type="function">
    <text evidence="10 11">Involved in targeting and insertion of nascent membrane proteins into the cytoplasmic membrane. Binds to the hydrophobic signal sequence of the ribosome-nascent chain (RNC) as it emerges from the ribosomes. The SRP-RNC complex is then targeted to the cytoplasmic membrane where it interacts with the SRP receptor FtsY. Interaction with FtsY leads to the transfer of the RNC complex to the Sec translocase for insertion into the membrane, the hydrolysis of GTP by both Ffh and FtsY, and the dissociation of the SRP-FtsY complex into the individual components.</text>
</comment>
<feature type="binding site" evidence="11">
    <location>
        <begin position="279"/>
        <end position="282"/>
    </location>
    <ligand>
        <name>GTP</name>
        <dbReference type="ChEBI" id="CHEBI:37565"/>
    </ligand>
</feature>
<dbReference type="PANTHER" id="PTHR11564">
    <property type="entry name" value="SIGNAL RECOGNITION PARTICLE 54K PROTEIN SRP54"/>
    <property type="match status" value="1"/>
</dbReference>
<dbReference type="Gene3D" id="1.10.260.30">
    <property type="entry name" value="Signal recognition particle, SRP54 subunit, M-domain"/>
    <property type="match status" value="1"/>
</dbReference>
<dbReference type="CDD" id="cd18539">
    <property type="entry name" value="SRP_G"/>
    <property type="match status" value="1"/>
</dbReference>
<accession>A0A345JMX8</accession>
<comment type="subcellular location">
    <subcellularLocation>
        <location evidence="11">Cytoplasm</location>
    </subcellularLocation>
    <text evidence="11">The SRP-RNC complex is targeted to the cytoplasmic membrane.</text>
</comment>
<dbReference type="GO" id="GO:0003924">
    <property type="term" value="F:GTPase activity"/>
    <property type="evidence" value="ECO:0007669"/>
    <property type="project" value="UniProtKB-UniRule"/>
</dbReference>
<evidence type="ECO:0000256" key="10">
    <source>
        <dbReference type="ARBA" id="ARBA00057471"/>
    </source>
</evidence>
<evidence type="ECO:0000256" key="8">
    <source>
        <dbReference type="ARBA" id="ARBA00023274"/>
    </source>
</evidence>
<sequence>MTTKTASWYTVAKFCNCVAAATNRFHPRRETMFDNLTDRLSRTLRNISGRGRLTEDNVKETLREVRMALLEADVALPVVREFINRVKEKAVGHEVNKSLTPGQEFVKIVRSELVAAMGEENQTLNLAAQPPAVVLMAGLQGAGKTTSVGKLGKFLREKHKKKVLVVSADVYRPAAIKQLETLAEQVGVDFFPSDVGQKPVDIVNAALKEAKLKFYDVLLVDTAGRLHVDEAMMDEIKQVHASIKPVETLFVVDAMTGQDAANTAKAFNEALPLTGVVLTKVDGDARGGAALSIRHITGKPIKFLGVGEKTDALEPFHPDRIASRILGMGDVLSLIEDIESKVDRAQAEKLATKLKKGDGFDLNDFLEQLKQMKNMGGMASLMGKLPGMGQIPDNVKSQMDDKVLVRMEAIINSMTLKERAKPEIIKGSRKRRIAQGCGMQVQDVNRLLKQFDDMQRMMKKMKKGGMAKMMRSMKGMMPPGFPGR</sequence>
<dbReference type="InterPro" id="IPR004780">
    <property type="entry name" value="SRP"/>
</dbReference>
<dbReference type="EC" id="3.6.5.4" evidence="11"/>
<dbReference type="InterPro" id="IPR004125">
    <property type="entry name" value="Signal_recog_particle_SRP54_M"/>
</dbReference>
<evidence type="ECO:0000256" key="5">
    <source>
        <dbReference type="ARBA" id="ARBA00022884"/>
    </source>
</evidence>
<dbReference type="InterPro" id="IPR003593">
    <property type="entry name" value="AAA+_ATPase"/>
</dbReference>
<organism evidence="13 14">
    <name type="scientific">Salmonella enterica I</name>
    <dbReference type="NCBI Taxonomy" id="59201"/>
    <lineage>
        <taxon>Bacteria</taxon>
        <taxon>Pseudomonadati</taxon>
        <taxon>Pseudomonadota</taxon>
        <taxon>Gammaproteobacteria</taxon>
        <taxon>Enterobacterales</taxon>
        <taxon>Enterobacteriaceae</taxon>
        <taxon>Salmonella</taxon>
    </lineage>
</organism>
<dbReference type="Pfam" id="PF00448">
    <property type="entry name" value="SRP54"/>
    <property type="match status" value="1"/>
</dbReference>
<dbReference type="Gene3D" id="3.40.50.300">
    <property type="entry name" value="P-loop containing nucleotide triphosphate hydrolases"/>
    <property type="match status" value="1"/>
</dbReference>
<proteinExistence type="inferred from homology"/>
<dbReference type="GO" id="GO:0048500">
    <property type="term" value="C:signal recognition particle"/>
    <property type="evidence" value="ECO:0007669"/>
    <property type="project" value="UniProtKB-UniRule"/>
</dbReference>
<dbReference type="FunFam" id="1.10.260.30:FF:000001">
    <property type="entry name" value="Signal recognition particle protein"/>
    <property type="match status" value="1"/>
</dbReference>
<evidence type="ECO:0000256" key="1">
    <source>
        <dbReference type="ARBA" id="ARBA00005450"/>
    </source>
</evidence>
<evidence type="ECO:0000259" key="12">
    <source>
        <dbReference type="PROSITE" id="PS00300"/>
    </source>
</evidence>
<dbReference type="SUPFAM" id="SSF47446">
    <property type="entry name" value="Signal peptide-binding domain"/>
    <property type="match status" value="1"/>
</dbReference>
<evidence type="ECO:0000256" key="3">
    <source>
        <dbReference type="ARBA" id="ARBA00022741"/>
    </source>
</evidence>
<dbReference type="SMART" id="SM00963">
    <property type="entry name" value="SRP54_N"/>
    <property type="match status" value="1"/>
</dbReference>
<dbReference type="InterPro" id="IPR036891">
    <property type="entry name" value="Signal_recog_part_SRP54_M_sf"/>
</dbReference>
<dbReference type="InterPro" id="IPR000897">
    <property type="entry name" value="SRP54_GTPase_dom"/>
</dbReference>
<dbReference type="GO" id="GO:0008312">
    <property type="term" value="F:7S RNA binding"/>
    <property type="evidence" value="ECO:0007669"/>
    <property type="project" value="InterPro"/>
</dbReference>
<dbReference type="Gene3D" id="1.20.120.140">
    <property type="entry name" value="Signal recognition particle SRP54, nucleotide-binding domain"/>
    <property type="match status" value="1"/>
</dbReference>
<keyword evidence="3 11" id="KW-0547">Nucleotide-binding</keyword>
<feature type="domain" description="SRP54-type proteins GTP-binding" evidence="12">
    <location>
        <begin position="300"/>
        <end position="313"/>
    </location>
</feature>
<evidence type="ECO:0000313" key="13">
    <source>
        <dbReference type="EMBL" id="AXH26156.1"/>
    </source>
</evidence>
<dbReference type="PROSITE" id="PS00300">
    <property type="entry name" value="SRP54"/>
    <property type="match status" value="1"/>
</dbReference>
<dbReference type="InterPro" id="IPR022941">
    <property type="entry name" value="SRP54"/>
</dbReference>
<dbReference type="SMART" id="SM00962">
    <property type="entry name" value="SRP54"/>
    <property type="match status" value="1"/>
</dbReference>
<reference evidence="13 14" key="1">
    <citation type="submission" date="2016-11" db="EMBL/GenBank/DDBJ databases">
        <title>genome sequence of LSP 389/97, an isolate of the Spanish clone of Salmonella enterica 4,5,12,i:-.</title>
        <authorList>
            <person name="Rodicio M.R."/>
        </authorList>
    </citation>
    <scope>NUCLEOTIDE SEQUENCE [LARGE SCALE GENOMIC DNA]</scope>
    <source>
        <strain evidence="13 14">LSP 389/97</strain>
    </source>
</reference>
<dbReference type="NCBIfam" id="TIGR00959">
    <property type="entry name" value="ffh"/>
    <property type="match status" value="1"/>
</dbReference>
<gene>
    <name evidence="11" type="primary">ffh</name>
    <name evidence="13" type="ORF">A5895_02510</name>
</gene>
<evidence type="ECO:0000256" key="6">
    <source>
        <dbReference type="ARBA" id="ARBA00023134"/>
    </source>
</evidence>
<dbReference type="InterPro" id="IPR027417">
    <property type="entry name" value="P-loop_NTPase"/>
</dbReference>
<dbReference type="PANTHER" id="PTHR11564:SF5">
    <property type="entry name" value="SIGNAL RECOGNITION PARTICLE SUBUNIT SRP54"/>
    <property type="match status" value="1"/>
</dbReference>
<protein>
    <recommendedName>
        <fullName evidence="11">Signal recognition particle protein</fullName>
        <ecNumber evidence="11">3.6.5.4</ecNumber>
    </recommendedName>
    <alternativeName>
        <fullName evidence="11">Fifty-four homolog</fullName>
    </alternativeName>
</protein>
<comment type="similarity">
    <text evidence="1 11">Belongs to the GTP-binding SRP family. SRP54 subfamily.</text>
</comment>
<evidence type="ECO:0000313" key="14">
    <source>
        <dbReference type="Proteomes" id="UP000253929"/>
    </source>
</evidence>
<evidence type="ECO:0000256" key="9">
    <source>
        <dbReference type="ARBA" id="ARBA00048027"/>
    </source>
</evidence>
<dbReference type="SUPFAM" id="SSF52540">
    <property type="entry name" value="P-loop containing nucleoside triphosphate hydrolases"/>
    <property type="match status" value="1"/>
</dbReference>
<keyword evidence="4 11" id="KW-0378">Hydrolase</keyword>
<keyword evidence="8 11" id="KW-0687">Ribonucleoprotein</keyword>
<evidence type="ECO:0000256" key="2">
    <source>
        <dbReference type="ARBA" id="ARBA00022490"/>
    </source>
</evidence>
<dbReference type="FunFam" id="1.20.120.140:FF:000001">
    <property type="entry name" value="Signal recognition particle GTPase"/>
    <property type="match status" value="1"/>
</dbReference>
<dbReference type="SMART" id="SM00382">
    <property type="entry name" value="AAA"/>
    <property type="match status" value="1"/>
</dbReference>
<dbReference type="InterPro" id="IPR013822">
    <property type="entry name" value="Signal_recog_particl_SRP54_hlx"/>
</dbReference>
<dbReference type="Proteomes" id="UP000253929">
    <property type="component" value="Chromosome"/>
</dbReference>
<feature type="binding site" evidence="11">
    <location>
        <begin position="221"/>
        <end position="225"/>
    </location>
    <ligand>
        <name>GTP</name>
        <dbReference type="ChEBI" id="CHEBI:37565"/>
    </ligand>
</feature>
<dbReference type="EMBL" id="CP018219">
    <property type="protein sequence ID" value="AXH26156.1"/>
    <property type="molecule type" value="Genomic_DNA"/>
</dbReference>
<dbReference type="FunFam" id="3.40.50.300:FF:000022">
    <property type="entry name" value="Signal recognition particle 54 kDa subunit"/>
    <property type="match status" value="1"/>
</dbReference>
<comment type="catalytic activity">
    <reaction evidence="9 11">
        <text>GTP + H2O = GDP + phosphate + H(+)</text>
        <dbReference type="Rhea" id="RHEA:19669"/>
        <dbReference type="ChEBI" id="CHEBI:15377"/>
        <dbReference type="ChEBI" id="CHEBI:15378"/>
        <dbReference type="ChEBI" id="CHEBI:37565"/>
        <dbReference type="ChEBI" id="CHEBI:43474"/>
        <dbReference type="ChEBI" id="CHEBI:58189"/>
        <dbReference type="EC" id="3.6.5.4"/>
    </reaction>
</comment>
<dbReference type="AlphaFoldDB" id="A0A345JMX8"/>
<dbReference type="Pfam" id="PF02881">
    <property type="entry name" value="SRP54_N"/>
    <property type="match status" value="1"/>
</dbReference>
<dbReference type="Pfam" id="PF02978">
    <property type="entry name" value="SRP_SPB"/>
    <property type="match status" value="1"/>
</dbReference>
<dbReference type="GO" id="GO:0006614">
    <property type="term" value="P:SRP-dependent cotranslational protein targeting to membrane"/>
    <property type="evidence" value="ECO:0007669"/>
    <property type="project" value="InterPro"/>
</dbReference>
<feature type="binding site" evidence="11">
    <location>
        <begin position="138"/>
        <end position="145"/>
    </location>
    <ligand>
        <name>GTP</name>
        <dbReference type="ChEBI" id="CHEBI:37565"/>
    </ligand>
</feature>
<name>A0A345JMX8_SALET</name>
<comment type="domain">
    <text evidence="11">Composed of three domains: the N-terminal N domain, which is responsible for interactions with the ribosome, the central G domain, which binds GTP, and the C-terminal M domain, which binds the RNA and the signal sequence of the RNC.</text>
</comment>
<dbReference type="HAMAP" id="MF_00306">
    <property type="entry name" value="SRP54"/>
    <property type="match status" value="1"/>
</dbReference>
<dbReference type="InterPro" id="IPR042101">
    <property type="entry name" value="SRP54_N_sf"/>
</dbReference>
<keyword evidence="7 11" id="KW-0733">Signal recognition particle</keyword>
<evidence type="ECO:0000256" key="11">
    <source>
        <dbReference type="HAMAP-Rule" id="MF_00306"/>
    </source>
</evidence>
<keyword evidence="5 11" id="KW-0694">RNA-binding</keyword>
<evidence type="ECO:0000256" key="4">
    <source>
        <dbReference type="ARBA" id="ARBA00022801"/>
    </source>
</evidence>
<dbReference type="GO" id="GO:0005525">
    <property type="term" value="F:GTP binding"/>
    <property type="evidence" value="ECO:0007669"/>
    <property type="project" value="UniProtKB-UniRule"/>
</dbReference>
<keyword evidence="2 11" id="KW-0963">Cytoplasm</keyword>
<comment type="subunit">
    <text evidence="11">Part of the signal recognition particle protein translocation system, which is composed of SRP and FtsY. SRP is a ribonucleoprotein composed of Ffh and a 4.5S RNA molecule.</text>
</comment>
<keyword evidence="6 11" id="KW-0342">GTP-binding</keyword>